<comment type="caution">
    <text evidence="1">The sequence shown here is derived from an EMBL/GenBank/DDBJ whole genome shotgun (WGS) entry which is preliminary data.</text>
</comment>
<organism evidence="1 2">
    <name type="scientific">Russula earlei</name>
    <dbReference type="NCBI Taxonomy" id="71964"/>
    <lineage>
        <taxon>Eukaryota</taxon>
        <taxon>Fungi</taxon>
        <taxon>Dikarya</taxon>
        <taxon>Basidiomycota</taxon>
        <taxon>Agaricomycotina</taxon>
        <taxon>Agaricomycetes</taxon>
        <taxon>Russulales</taxon>
        <taxon>Russulaceae</taxon>
        <taxon>Russula</taxon>
    </lineage>
</organism>
<reference evidence="1" key="1">
    <citation type="submission" date="2021-03" db="EMBL/GenBank/DDBJ databases">
        <title>Evolutionary priming and transition to the ectomycorrhizal habit in an iconic lineage of mushroom-forming fungi: is preadaptation a requirement?</title>
        <authorList>
            <consortium name="DOE Joint Genome Institute"/>
            <person name="Looney B.P."/>
            <person name="Miyauchi S."/>
            <person name="Morin E."/>
            <person name="Drula E."/>
            <person name="Courty P.E."/>
            <person name="Chicoki N."/>
            <person name="Fauchery L."/>
            <person name="Kohler A."/>
            <person name="Kuo A."/>
            <person name="LaButti K."/>
            <person name="Pangilinan J."/>
            <person name="Lipzen A."/>
            <person name="Riley R."/>
            <person name="Andreopoulos W."/>
            <person name="He G."/>
            <person name="Johnson J."/>
            <person name="Barry K.W."/>
            <person name="Grigoriev I.V."/>
            <person name="Nagy L."/>
            <person name="Hibbett D."/>
            <person name="Henrissat B."/>
            <person name="Matheny P.B."/>
            <person name="Labbe J."/>
            <person name="Martin A.F."/>
        </authorList>
    </citation>
    <scope>NUCLEOTIDE SEQUENCE</scope>
    <source>
        <strain evidence="1">BPL698</strain>
    </source>
</reference>
<gene>
    <name evidence="1" type="ORF">F5148DRAFT_1321161</name>
</gene>
<proteinExistence type="predicted"/>
<accession>A0ACC0UIM9</accession>
<evidence type="ECO:0000313" key="2">
    <source>
        <dbReference type="Proteomes" id="UP001207468"/>
    </source>
</evidence>
<sequence length="472" mass="52889">MSLSCDYANFGSPFDDSDADLILRSSPIPASELAGENRAIATQFRIYKLILIKASPVFKRLLSETSESHLYNQLWITRDNYDNLPVLCLPEDRDTLHSLLAAIYPTDVVHPQTLEAMLRTCSAARKYNMSSALVLFRTYSTRVAPVLTTQNAFRAYALAFNEGLKDEALEAALWTLSLPQTIEFYGEDLSIASGPALYTLWRHRESAWKAIEIGIQEYTENVGDLRGWLSSSHGTHDSFPDLGPDPRNQFFASIKNLFPLFDVSEGNSAAPQSSSKQSKKFGAPFDRQDADLIIRSSDHVDFHVHKGILGIASVVFEDMFNAPGPSPGEQGRNTRIINLVEDSKTLHRLLTAIYPIDCSIPETLEDALSLLIACQKYQMDSTLTCIRSLLRDHMASLFTAPNSFHAYGVASRYNLKEEVRLAAQATLERALNFDECGEDLRFISGANLMRLWRYRGECTKVAKDCIRPRARL</sequence>
<keyword evidence="2" id="KW-1185">Reference proteome</keyword>
<dbReference type="EMBL" id="JAGFNK010000021">
    <property type="protein sequence ID" value="KAI9511498.1"/>
    <property type="molecule type" value="Genomic_DNA"/>
</dbReference>
<evidence type="ECO:0000313" key="1">
    <source>
        <dbReference type="EMBL" id="KAI9511498.1"/>
    </source>
</evidence>
<protein>
    <submittedName>
        <fullName evidence="1">Uncharacterized protein</fullName>
    </submittedName>
</protein>
<name>A0ACC0UIM9_9AGAM</name>
<dbReference type="Proteomes" id="UP001207468">
    <property type="component" value="Unassembled WGS sequence"/>
</dbReference>